<evidence type="ECO:0008006" key="4">
    <source>
        <dbReference type="Google" id="ProtNLM"/>
    </source>
</evidence>
<dbReference type="EMBL" id="FNQC01000001">
    <property type="protein sequence ID" value="SDY41714.1"/>
    <property type="molecule type" value="Genomic_DNA"/>
</dbReference>
<evidence type="ECO:0000256" key="1">
    <source>
        <dbReference type="SAM" id="Phobius"/>
    </source>
</evidence>
<keyword evidence="1" id="KW-1133">Transmembrane helix</keyword>
<keyword evidence="1" id="KW-0812">Transmembrane</keyword>
<proteinExistence type="predicted"/>
<reference evidence="2 3" key="1">
    <citation type="submission" date="2016-10" db="EMBL/GenBank/DDBJ databases">
        <authorList>
            <person name="Varghese N."/>
            <person name="Submissions S."/>
        </authorList>
    </citation>
    <scope>NUCLEOTIDE SEQUENCE [LARGE SCALE GENOMIC DNA]</scope>
    <source>
        <strain evidence="2 3">DSM 17997</strain>
    </source>
</reference>
<sequence>MSVIRNPYFIVCCLLFWANQFLERILGIFIPFVHEYLDDLLAMPVVLGISLQVFRWISPLKDGFIFTKTQILVGVAYFAFLFEFLLPMFSPVYTRDFWDVVCYGVGAVFFHRQINTSPKDI</sequence>
<keyword evidence="1" id="KW-0472">Membrane</keyword>
<gene>
    <name evidence="2" type="ORF">SAMN05444412_10190</name>
</gene>
<organism evidence="2 3">
    <name type="scientific">Rhodonellum ikkaensis</name>
    <dbReference type="NCBI Taxonomy" id="336829"/>
    <lineage>
        <taxon>Bacteria</taxon>
        <taxon>Pseudomonadati</taxon>
        <taxon>Bacteroidota</taxon>
        <taxon>Cytophagia</taxon>
        <taxon>Cytophagales</taxon>
        <taxon>Cytophagaceae</taxon>
        <taxon>Rhodonellum</taxon>
    </lineage>
</organism>
<name>A0A1H3JR02_9BACT</name>
<keyword evidence="3" id="KW-1185">Reference proteome</keyword>
<evidence type="ECO:0000313" key="2">
    <source>
        <dbReference type="EMBL" id="SDY41714.1"/>
    </source>
</evidence>
<feature type="transmembrane region" description="Helical" evidence="1">
    <location>
        <begin position="7"/>
        <end position="34"/>
    </location>
</feature>
<evidence type="ECO:0000313" key="3">
    <source>
        <dbReference type="Proteomes" id="UP000199663"/>
    </source>
</evidence>
<feature type="transmembrane region" description="Helical" evidence="1">
    <location>
        <begin position="40"/>
        <end position="57"/>
    </location>
</feature>
<accession>A0A1H3JR02</accession>
<comment type="caution">
    <text evidence="2">The sequence shown here is derived from an EMBL/GenBank/DDBJ whole genome shotgun (WGS) entry which is preliminary data.</text>
</comment>
<dbReference type="Proteomes" id="UP000199663">
    <property type="component" value="Unassembled WGS sequence"/>
</dbReference>
<feature type="transmembrane region" description="Helical" evidence="1">
    <location>
        <begin position="69"/>
        <end position="89"/>
    </location>
</feature>
<protein>
    <recommendedName>
        <fullName evidence="4">Magnesium citrate secondary transporter</fullName>
    </recommendedName>
</protein>